<dbReference type="InterPro" id="IPR027816">
    <property type="entry name" value="MAJIN"/>
</dbReference>
<evidence type="ECO:0000313" key="2">
    <source>
        <dbReference type="Proteomes" id="UP000245119"/>
    </source>
</evidence>
<protein>
    <submittedName>
        <fullName evidence="1">Uncharacterized protein</fullName>
    </submittedName>
</protein>
<accession>A0A2T7PVB8</accession>
<dbReference type="OrthoDB" id="6162963at2759"/>
<dbReference type="AlphaFoldDB" id="A0A2T7PVB8"/>
<keyword evidence="2" id="KW-1185">Reference proteome</keyword>
<proteinExistence type="predicted"/>
<dbReference type="GO" id="GO:0070197">
    <property type="term" value="P:meiotic attachment of telomere to nuclear envelope"/>
    <property type="evidence" value="ECO:0007669"/>
    <property type="project" value="TreeGrafter"/>
</dbReference>
<dbReference type="GO" id="GO:0005637">
    <property type="term" value="C:nuclear inner membrane"/>
    <property type="evidence" value="ECO:0007669"/>
    <property type="project" value="TreeGrafter"/>
</dbReference>
<dbReference type="EMBL" id="PZQS01000002">
    <property type="protein sequence ID" value="PVD37358.1"/>
    <property type="molecule type" value="Genomic_DNA"/>
</dbReference>
<dbReference type="PANTHER" id="PTHR35824:SF1">
    <property type="entry name" value="MEMBRANE-ANCHORED JUNCTION PROTEIN"/>
    <property type="match status" value="1"/>
</dbReference>
<gene>
    <name evidence="1" type="ORF">C0Q70_04357</name>
</gene>
<dbReference type="PANTHER" id="PTHR35824">
    <property type="entry name" value="MEMBRANE-ANCHORED JUNCTION PROTEIN MAJIN"/>
    <property type="match status" value="1"/>
</dbReference>
<name>A0A2T7PVB8_POMCA</name>
<organism evidence="1 2">
    <name type="scientific">Pomacea canaliculata</name>
    <name type="common">Golden apple snail</name>
    <dbReference type="NCBI Taxonomy" id="400727"/>
    <lineage>
        <taxon>Eukaryota</taxon>
        <taxon>Metazoa</taxon>
        <taxon>Spiralia</taxon>
        <taxon>Lophotrochozoa</taxon>
        <taxon>Mollusca</taxon>
        <taxon>Gastropoda</taxon>
        <taxon>Caenogastropoda</taxon>
        <taxon>Architaenioglossa</taxon>
        <taxon>Ampullarioidea</taxon>
        <taxon>Ampullariidae</taxon>
        <taxon>Pomacea</taxon>
    </lineage>
</organism>
<comment type="caution">
    <text evidence="1">The sequence shown here is derived from an EMBL/GenBank/DDBJ whole genome shotgun (WGS) entry which is preliminary data.</text>
</comment>
<sequence length="287" mass="33092">MITQSFHMYLSRLRQQPPGSMTTTEEMKKFIAASDTRLLNYQNCLFKIKMTFCQDLVQYENSLCLHAEIEEVVRAVLSIIQNKRHLVTIETQHFMVNISLIPWYAQQKLQFYKHENECQVYNHMIKLQFALRPSVSLQKSSQNSQQQIGCQKSISSTATKTPQREQVTQKDVLCDVSVEKNVPCKTSVETNCRQSVPTEECLKTANQKKKAEQQFSQSLLLGGGTVQDQSHLRDRHVVECGDLQEENHLQQLAAAYTATSAQDRKRNSSMLDWFLTPFKLALKNRKQ</sequence>
<dbReference type="Proteomes" id="UP000245119">
    <property type="component" value="Linkage Group LG2"/>
</dbReference>
<reference evidence="1 2" key="1">
    <citation type="submission" date="2018-04" db="EMBL/GenBank/DDBJ databases">
        <title>The genome of golden apple snail Pomacea canaliculata provides insight into stress tolerance and invasive adaptation.</title>
        <authorList>
            <person name="Liu C."/>
            <person name="Liu B."/>
            <person name="Ren Y."/>
            <person name="Zhang Y."/>
            <person name="Wang H."/>
            <person name="Li S."/>
            <person name="Jiang F."/>
            <person name="Yin L."/>
            <person name="Zhang G."/>
            <person name="Qian W."/>
            <person name="Fan W."/>
        </authorList>
    </citation>
    <scope>NUCLEOTIDE SEQUENCE [LARGE SCALE GENOMIC DNA]</scope>
    <source>
        <strain evidence="1">SZHN2017</strain>
        <tissue evidence="1">Muscle</tissue>
    </source>
</reference>
<dbReference type="GO" id="GO:0007129">
    <property type="term" value="P:homologous chromosome pairing at meiosis"/>
    <property type="evidence" value="ECO:0007669"/>
    <property type="project" value="TreeGrafter"/>
</dbReference>
<evidence type="ECO:0000313" key="1">
    <source>
        <dbReference type="EMBL" id="PVD37358.1"/>
    </source>
</evidence>
<dbReference type="GO" id="GO:0003677">
    <property type="term" value="F:DNA binding"/>
    <property type="evidence" value="ECO:0007669"/>
    <property type="project" value="InterPro"/>
</dbReference>